<reference evidence="3 4" key="1">
    <citation type="submission" date="2020-08" db="EMBL/GenBank/DDBJ databases">
        <title>Plant Genome Project.</title>
        <authorList>
            <person name="Zhang R.-G."/>
        </authorList>
    </citation>
    <scope>NUCLEOTIDE SEQUENCE [LARGE SCALE GENOMIC DNA]</scope>
    <source>
        <tissue evidence="3">Rhizome</tissue>
    </source>
</reference>
<gene>
    <name evidence="3" type="ORF">ZIOFF_064738</name>
</gene>
<evidence type="ECO:0000259" key="2">
    <source>
        <dbReference type="PROSITE" id="PS50902"/>
    </source>
</evidence>
<dbReference type="GO" id="GO:0003958">
    <property type="term" value="F:NADPH-hemoprotein reductase activity"/>
    <property type="evidence" value="ECO:0007669"/>
    <property type="project" value="TreeGrafter"/>
</dbReference>
<sequence>MDTEEDQGKKKVTVFFGTQTRTTEGFAKDEYATEDDEYEENLKKESLALFFLATYGDGEPTDNVARFYKWFTEGKERGTWLENLQFGVFSLGNQKYEHFNKVAVVVDELLHEQGAKHIVQVGLGDDDQGIEDDFSAWRELLWPELDKLLQDENETPLGSSSSQMYMNAYSVMPKFDCLDGIANLLLQHTVLWKVAGKLIMPKPKALTSEIKKAPSSGLKWSFSPGTNMLSGAAAKLEKESRQKLNEFSKELRTFRSVDLSGRNFGDDGLFFLAESLGYNRLLKAAEEVDFSGNGITAVGLKALDGVLQTNTMIKTAVSFNFGLLPPPAASDKALIEPCLSIYPSVSRRKDLDVEIVEISYAVSLRYFEGEWMYSETPAKQFSLQISSTPELKLMKCGSSGLNACEITFE</sequence>
<dbReference type="InterPro" id="IPR032675">
    <property type="entry name" value="LRR_dom_sf"/>
</dbReference>
<evidence type="ECO:0000256" key="1">
    <source>
        <dbReference type="ARBA" id="ARBA00022630"/>
    </source>
</evidence>
<feature type="domain" description="Flavodoxin-like" evidence="2">
    <location>
        <begin position="1"/>
        <end position="142"/>
    </location>
</feature>
<dbReference type="EMBL" id="JACMSC010000018">
    <property type="protein sequence ID" value="KAG6475515.1"/>
    <property type="molecule type" value="Genomic_DNA"/>
</dbReference>
<evidence type="ECO:0000313" key="3">
    <source>
        <dbReference type="EMBL" id="KAG6475515.1"/>
    </source>
</evidence>
<keyword evidence="1" id="KW-0285">Flavoprotein</keyword>
<keyword evidence="4" id="KW-1185">Reference proteome</keyword>
<dbReference type="PANTHER" id="PTHR19384">
    <property type="entry name" value="NITRIC OXIDE SYNTHASE-RELATED"/>
    <property type="match status" value="1"/>
</dbReference>
<evidence type="ECO:0000313" key="4">
    <source>
        <dbReference type="Proteomes" id="UP000734854"/>
    </source>
</evidence>
<organism evidence="3 4">
    <name type="scientific">Zingiber officinale</name>
    <name type="common">Ginger</name>
    <name type="synonym">Amomum zingiber</name>
    <dbReference type="NCBI Taxonomy" id="94328"/>
    <lineage>
        <taxon>Eukaryota</taxon>
        <taxon>Viridiplantae</taxon>
        <taxon>Streptophyta</taxon>
        <taxon>Embryophyta</taxon>
        <taxon>Tracheophyta</taxon>
        <taxon>Spermatophyta</taxon>
        <taxon>Magnoliopsida</taxon>
        <taxon>Liliopsida</taxon>
        <taxon>Zingiberales</taxon>
        <taxon>Zingiberaceae</taxon>
        <taxon>Zingiber</taxon>
    </lineage>
</organism>
<dbReference type="Pfam" id="PF00258">
    <property type="entry name" value="Flavodoxin_1"/>
    <property type="match status" value="1"/>
</dbReference>
<name>A0A8J5K8G3_ZINOF</name>
<dbReference type="Gene3D" id="3.40.50.360">
    <property type="match status" value="1"/>
</dbReference>
<dbReference type="PRINTS" id="PR00369">
    <property type="entry name" value="FLAVODOXIN"/>
</dbReference>
<dbReference type="SUPFAM" id="SSF52047">
    <property type="entry name" value="RNI-like"/>
    <property type="match status" value="1"/>
</dbReference>
<dbReference type="PANTHER" id="PTHR19384:SF17">
    <property type="entry name" value="NADPH--CYTOCHROME P450 REDUCTASE"/>
    <property type="match status" value="1"/>
</dbReference>
<dbReference type="AlphaFoldDB" id="A0A8J5K8G3"/>
<dbReference type="InterPro" id="IPR008254">
    <property type="entry name" value="Flavodoxin/NO_synth"/>
</dbReference>
<dbReference type="PROSITE" id="PS50902">
    <property type="entry name" value="FLAVODOXIN_LIKE"/>
    <property type="match status" value="1"/>
</dbReference>
<proteinExistence type="predicted"/>
<dbReference type="Proteomes" id="UP000734854">
    <property type="component" value="Unassembled WGS sequence"/>
</dbReference>
<dbReference type="GO" id="GO:0050660">
    <property type="term" value="F:flavin adenine dinucleotide binding"/>
    <property type="evidence" value="ECO:0007669"/>
    <property type="project" value="TreeGrafter"/>
</dbReference>
<dbReference type="InterPro" id="IPR001094">
    <property type="entry name" value="Flavdoxin-like"/>
</dbReference>
<dbReference type="Gene3D" id="3.80.10.10">
    <property type="entry name" value="Ribonuclease Inhibitor"/>
    <property type="match status" value="1"/>
</dbReference>
<protein>
    <recommendedName>
        <fullName evidence="2">Flavodoxin-like domain-containing protein</fullName>
    </recommendedName>
</protein>
<dbReference type="SUPFAM" id="SSF52218">
    <property type="entry name" value="Flavoproteins"/>
    <property type="match status" value="1"/>
</dbReference>
<accession>A0A8J5K8G3</accession>
<dbReference type="InterPro" id="IPR029039">
    <property type="entry name" value="Flavoprotein-like_sf"/>
</dbReference>
<dbReference type="GO" id="GO:0005829">
    <property type="term" value="C:cytosol"/>
    <property type="evidence" value="ECO:0007669"/>
    <property type="project" value="TreeGrafter"/>
</dbReference>
<comment type="caution">
    <text evidence="3">The sequence shown here is derived from an EMBL/GenBank/DDBJ whole genome shotgun (WGS) entry which is preliminary data.</text>
</comment>
<dbReference type="GO" id="GO:0010181">
    <property type="term" value="F:FMN binding"/>
    <property type="evidence" value="ECO:0007669"/>
    <property type="project" value="InterPro"/>
</dbReference>